<organism evidence="2 3">
    <name type="scientific">Stylophora pistillata</name>
    <name type="common">Smooth cauliflower coral</name>
    <dbReference type="NCBI Taxonomy" id="50429"/>
    <lineage>
        <taxon>Eukaryota</taxon>
        <taxon>Metazoa</taxon>
        <taxon>Cnidaria</taxon>
        <taxon>Anthozoa</taxon>
        <taxon>Hexacorallia</taxon>
        <taxon>Scleractinia</taxon>
        <taxon>Astrocoeniina</taxon>
        <taxon>Pocilloporidae</taxon>
        <taxon>Stylophora</taxon>
    </lineage>
</organism>
<evidence type="ECO:0000256" key="1">
    <source>
        <dbReference type="SAM" id="Coils"/>
    </source>
</evidence>
<keyword evidence="3" id="KW-1185">Reference proteome</keyword>
<dbReference type="OrthoDB" id="6155329at2759"/>
<comment type="caution">
    <text evidence="2">The sequence shown here is derived from an EMBL/GenBank/DDBJ whole genome shotgun (WGS) entry which is preliminary data.</text>
</comment>
<feature type="coiled-coil region" evidence="1">
    <location>
        <begin position="111"/>
        <end position="138"/>
    </location>
</feature>
<name>A0A2B4S783_STYPI</name>
<sequence length="305" mass="35411">MEKEVADLNANIKTLRFRVKKTDEILQKDYRAALERHRTSLESVVTAVTTLKVSIEEKKFAEGEDEQAVQEWAEEFEESVDEADKCMRQLASKIELIHRKSKHEAAVFEDKQAIALENEKIEQQREEKERAYSEEIASFEGPKSDRRLPFTAEGYQKTMARRYGKTIEVVGTHVRSILELPTIKEREVRKIHEFYGVLLFNIESLRTLGSLDKLDAAVTFTFDKLGVIKNELAMINEQWSEWSFTQFLEALEKWTLNNPLSEAPRIWEVGKRRAKTRDYFTPKVAIVKRRPPAVVCFAKAPITMQ</sequence>
<proteinExistence type="predicted"/>
<evidence type="ECO:0000313" key="3">
    <source>
        <dbReference type="Proteomes" id="UP000225706"/>
    </source>
</evidence>
<keyword evidence="1" id="KW-0175">Coiled coil</keyword>
<accession>A0A2B4S783</accession>
<evidence type="ECO:0000313" key="2">
    <source>
        <dbReference type="EMBL" id="PFX26524.1"/>
    </source>
</evidence>
<gene>
    <name evidence="2" type="ORF">AWC38_SpisGene8801</name>
</gene>
<reference evidence="3" key="1">
    <citation type="journal article" date="2017" name="bioRxiv">
        <title>Comparative analysis of the genomes of Stylophora pistillata and Acropora digitifera provides evidence for extensive differences between species of corals.</title>
        <authorList>
            <person name="Voolstra C.R."/>
            <person name="Li Y."/>
            <person name="Liew Y.J."/>
            <person name="Baumgarten S."/>
            <person name="Zoccola D."/>
            <person name="Flot J.-F."/>
            <person name="Tambutte S."/>
            <person name="Allemand D."/>
            <person name="Aranda M."/>
        </authorList>
    </citation>
    <scope>NUCLEOTIDE SEQUENCE [LARGE SCALE GENOMIC DNA]</scope>
</reference>
<dbReference type="Proteomes" id="UP000225706">
    <property type="component" value="Unassembled WGS sequence"/>
</dbReference>
<dbReference type="AlphaFoldDB" id="A0A2B4S783"/>
<protein>
    <submittedName>
        <fullName evidence="2">Uncharacterized protein</fullName>
    </submittedName>
</protein>
<dbReference type="EMBL" id="LSMT01000124">
    <property type="protein sequence ID" value="PFX26524.1"/>
    <property type="molecule type" value="Genomic_DNA"/>
</dbReference>